<comment type="caution">
    <text evidence="19">The sequence shown here is derived from an EMBL/GenBank/DDBJ whole genome shotgun (WGS) entry which is preliminary data.</text>
</comment>
<protein>
    <recommendedName>
        <fullName evidence="4">non-specific serine/threonine protein kinase</fullName>
        <ecNumber evidence="4">2.7.11.1</ecNumber>
    </recommendedName>
</protein>
<dbReference type="PROSITE" id="PS50011">
    <property type="entry name" value="PROTEIN_KINASE_DOM"/>
    <property type="match status" value="1"/>
</dbReference>
<comment type="catalytic activity">
    <reaction evidence="14">
        <text>L-threonyl-[protein] + ATP = O-phospho-L-threonyl-[protein] + ADP + H(+)</text>
        <dbReference type="Rhea" id="RHEA:46608"/>
        <dbReference type="Rhea" id="RHEA-COMP:11060"/>
        <dbReference type="Rhea" id="RHEA-COMP:11605"/>
        <dbReference type="ChEBI" id="CHEBI:15378"/>
        <dbReference type="ChEBI" id="CHEBI:30013"/>
        <dbReference type="ChEBI" id="CHEBI:30616"/>
        <dbReference type="ChEBI" id="CHEBI:61977"/>
        <dbReference type="ChEBI" id="CHEBI:456216"/>
        <dbReference type="EC" id="2.7.11.1"/>
    </reaction>
</comment>
<dbReference type="GO" id="GO:0046872">
    <property type="term" value="F:metal ion binding"/>
    <property type="evidence" value="ECO:0007669"/>
    <property type="project" value="UniProtKB-KW"/>
</dbReference>
<feature type="compositionally biased region" description="Polar residues" evidence="17">
    <location>
        <begin position="76"/>
        <end position="88"/>
    </location>
</feature>
<dbReference type="InterPro" id="IPR017441">
    <property type="entry name" value="Protein_kinase_ATP_BS"/>
</dbReference>
<comment type="catalytic activity">
    <reaction evidence="15">
        <text>L-seryl-[protein] + ATP = O-phospho-L-seryl-[protein] + ADP + H(+)</text>
        <dbReference type="Rhea" id="RHEA:17989"/>
        <dbReference type="Rhea" id="RHEA-COMP:9863"/>
        <dbReference type="Rhea" id="RHEA-COMP:11604"/>
        <dbReference type="ChEBI" id="CHEBI:15378"/>
        <dbReference type="ChEBI" id="CHEBI:29999"/>
        <dbReference type="ChEBI" id="CHEBI:30616"/>
        <dbReference type="ChEBI" id="CHEBI:83421"/>
        <dbReference type="ChEBI" id="CHEBI:456216"/>
        <dbReference type="EC" id="2.7.11.1"/>
    </reaction>
</comment>
<evidence type="ECO:0000259" key="18">
    <source>
        <dbReference type="PROSITE" id="PS50011"/>
    </source>
</evidence>
<evidence type="ECO:0000256" key="4">
    <source>
        <dbReference type="ARBA" id="ARBA00012513"/>
    </source>
</evidence>
<comment type="similarity">
    <text evidence="3">Belongs to the protein kinase superfamily. STE Ser/Thr protein kinase family. STE20 subfamily.</text>
</comment>
<keyword evidence="7" id="KW-0597">Phosphoprotein</keyword>
<feature type="compositionally biased region" description="Basic residues" evidence="17">
    <location>
        <begin position="55"/>
        <end position="64"/>
    </location>
</feature>
<dbReference type="GO" id="GO:0004674">
    <property type="term" value="F:protein serine/threonine kinase activity"/>
    <property type="evidence" value="ECO:0007669"/>
    <property type="project" value="UniProtKB-KW"/>
</dbReference>
<dbReference type="PROSITE" id="PS00107">
    <property type="entry name" value="PROTEIN_KINASE_ATP"/>
    <property type="match status" value="1"/>
</dbReference>
<evidence type="ECO:0000256" key="17">
    <source>
        <dbReference type="SAM" id="MobiDB-lite"/>
    </source>
</evidence>
<feature type="compositionally biased region" description="Polar residues" evidence="17">
    <location>
        <begin position="1209"/>
        <end position="1229"/>
    </location>
</feature>
<dbReference type="GO" id="GO:0005524">
    <property type="term" value="F:ATP binding"/>
    <property type="evidence" value="ECO:0007669"/>
    <property type="project" value="UniProtKB-UniRule"/>
</dbReference>
<keyword evidence="6" id="KW-0723">Serine/threonine-protein kinase</keyword>
<dbReference type="Proteomes" id="UP000572817">
    <property type="component" value="Unassembled WGS sequence"/>
</dbReference>
<dbReference type="InterPro" id="IPR050629">
    <property type="entry name" value="STE20/SPS1-PAK"/>
</dbReference>
<evidence type="ECO:0000256" key="5">
    <source>
        <dbReference type="ARBA" id="ARBA00022490"/>
    </source>
</evidence>
<keyword evidence="12 16" id="KW-0067">ATP-binding</keyword>
<evidence type="ECO:0000256" key="14">
    <source>
        <dbReference type="ARBA" id="ARBA00047899"/>
    </source>
</evidence>
<dbReference type="InterPro" id="IPR000719">
    <property type="entry name" value="Prot_kinase_dom"/>
</dbReference>
<feature type="compositionally biased region" description="Polar residues" evidence="17">
    <location>
        <begin position="1108"/>
        <end position="1124"/>
    </location>
</feature>
<dbReference type="PANTHER" id="PTHR48012">
    <property type="entry name" value="STERILE20-LIKE KINASE, ISOFORM B-RELATED"/>
    <property type="match status" value="1"/>
</dbReference>
<dbReference type="InterPro" id="IPR011009">
    <property type="entry name" value="Kinase-like_dom_sf"/>
</dbReference>
<feature type="region of interest" description="Disordered" evidence="17">
    <location>
        <begin position="374"/>
        <end position="425"/>
    </location>
</feature>
<feature type="compositionally biased region" description="Polar residues" evidence="17">
    <location>
        <begin position="375"/>
        <end position="386"/>
    </location>
</feature>
<evidence type="ECO:0000256" key="3">
    <source>
        <dbReference type="ARBA" id="ARBA00008874"/>
    </source>
</evidence>
<keyword evidence="11 19" id="KW-0418">Kinase</keyword>
<dbReference type="SMART" id="SM00220">
    <property type="entry name" value="S_TKc"/>
    <property type="match status" value="1"/>
</dbReference>
<feature type="binding site" evidence="16">
    <location>
        <position position="788"/>
    </location>
    <ligand>
        <name>ATP</name>
        <dbReference type="ChEBI" id="CHEBI:30616"/>
    </ligand>
</feature>
<feature type="compositionally biased region" description="Basic and acidic residues" evidence="17">
    <location>
        <begin position="41"/>
        <end position="54"/>
    </location>
</feature>
<feature type="compositionally biased region" description="Basic residues" evidence="17">
    <location>
        <begin position="30"/>
        <end position="40"/>
    </location>
</feature>
<dbReference type="OrthoDB" id="248923at2759"/>
<evidence type="ECO:0000256" key="6">
    <source>
        <dbReference type="ARBA" id="ARBA00022527"/>
    </source>
</evidence>
<evidence type="ECO:0000256" key="8">
    <source>
        <dbReference type="ARBA" id="ARBA00022679"/>
    </source>
</evidence>
<name>A0A8H4NC66_9PEZI</name>
<evidence type="ECO:0000256" key="1">
    <source>
        <dbReference type="ARBA" id="ARBA00001946"/>
    </source>
</evidence>
<evidence type="ECO:0000256" key="9">
    <source>
        <dbReference type="ARBA" id="ARBA00022723"/>
    </source>
</evidence>
<keyword evidence="9" id="KW-0479">Metal-binding</keyword>
<evidence type="ECO:0000256" key="13">
    <source>
        <dbReference type="ARBA" id="ARBA00022842"/>
    </source>
</evidence>
<keyword evidence="5" id="KW-0963">Cytoplasm</keyword>
<dbReference type="SUPFAM" id="SSF56112">
    <property type="entry name" value="Protein kinase-like (PK-like)"/>
    <property type="match status" value="1"/>
</dbReference>
<keyword evidence="10 16" id="KW-0547">Nucleotide-binding</keyword>
<comment type="subcellular location">
    <subcellularLocation>
        <location evidence="2">Cytoplasm</location>
    </subcellularLocation>
</comment>
<dbReference type="Gene3D" id="3.30.200.20">
    <property type="entry name" value="Phosphorylase Kinase, domain 1"/>
    <property type="match status" value="1"/>
</dbReference>
<feature type="compositionally biased region" description="Basic and acidic residues" evidence="17">
    <location>
        <begin position="93"/>
        <end position="107"/>
    </location>
</feature>
<proteinExistence type="inferred from homology"/>
<feature type="compositionally biased region" description="Pro residues" evidence="17">
    <location>
        <begin position="1154"/>
        <end position="1163"/>
    </location>
</feature>
<dbReference type="GO" id="GO:0005737">
    <property type="term" value="C:cytoplasm"/>
    <property type="evidence" value="ECO:0007669"/>
    <property type="project" value="UniProtKB-SubCell"/>
</dbReference>
<dbReference type="Gene3D" id="1.10.510.10">
    <property type="entry name" value="Transferase(Phosphotransferase) domain 1"/>
    <property type="match status" value="1"/>
</dbReference>
<evidence type="ECO:0000256" key="11">
    <source>
        <dbReference type="ARBA" id="ARBA00022777"/>
    </source>
</evidence>
<dbReference type="FunFam" id="3.30.200.20:FF:000488">
    <property type="entry name" value="Related to severin kinase"/>
    <property type="match status" value="1"/>
</dbReference>
<feature type="region of interest" description="Disordered" evidence="17">
    <location>
        <begin position="1029"/>
        <end position="1052"/>
    </location>
</feature>
<feature type="region of interest" description="Disordered" evidence="17">
    <location>
        <begin position="1206"/>
        <end position="1360"/>
    </location>
</feature>
<feature type="compositionally biased region" description="Basic and acidic residues" evidence="17">
    <location>
        <begin position="1"/>
        <end position="29"/>
    </location>
</feature>
<feature type="compositionally biased region" description="Polar residues" evidence="17">
    <location>
        <begin position="1252"/>
        <end position="1279"/>
    </location>
</feature>
<dbReference type="FunFam" id="1.10.510.10:FF:000411">
    <property type="entry name" value="Probable Ste20-like kinase Don3"/>
    <property type="match status" value="1"/>
</dbReference>
<feature type="compositionally biased region" description="Acidic residues" evidence="17">
    <location>
        <begin position="555"/>
        <end position="565"/>
    </location>
</feature>
<feature type="region of interest" description="Disordered" evidence="17">
    <location>
        <begin position="489"/>
        <end position="566"/>
    </location>
</feature>
<dbReference type="CDD" id="cd06609">
    <property type="entry name" value="STKc_MST3_like"/>
    <property type="match status" value="1"/>
</dbReference>
<dbReference type="PANTHER" id="PTHR48012:SF10">
    <property type="entry name" value="FI20177P1"/>
    <property type="match status" value="1"/>
</dbReference>
<keyword evidence="13" id="KW-0460">Magnesium</keyword>
<evidence type="ECO:0000313" key="19">
    <source>
        <dbReference type="EMBL" id="KAF4309957.1"/>
    </source>
</evidence>
<keyword evidence="20" id="KW-1185">Reference proteome</keyword>
<evidence type="ECO:0000256" key="10">
    <source>
        <dbReference type="ARBA" id="ARBA00022741"/>
    </source>
</evidence>
<dbReference type="EMBL" id="WWBZ02000016">
    <property type="protein sequence ID" value="KAF4309957.1"/>
    <property type="molecule type" value="Genomic_DNA"/>
</dbReference>
<comment type="cofactor">
    <cofactor evidence="1">
        <name>Mg(2+)</name>
        <dbReference type="ChEBI" id="CHEBI:18420"/>
    </cofactor>
</comment>
<evidence type="ECO:0000256" key="12">
    <source>
        <dbReference type="ARBA" id="ARBA00022840"/>
    </source>
</evidence>
<accession>A0A8H4NC66</accession>
<evidence type="ECO:0000256" key="7">
    <source>
        <dbReference type="ARBA" id="ARBA00022553"/>
    </source>
</evidence>
<dbReference type="Pfam" id="PF00069">
    <property type="entry name" value="Pkinase"/>
    <property type="match status" value="1"/>
</dbReference>
<evidence type="ECO:0000256" key="15">
    <source>
        <dbReference type="ARBA" id="ARBA00048679"/>
    </source>
</evidence>
<reference evidence="19" key="1">
    <citation type="submission" date="2020-04" db="EMBL/GenBank/DDBJ databases">
        <title>Genome Assembly and Annotation of Botryosphaeria dothidea sdau 11-99, a Latent Pathogen of Apple Fruit Ring Rot in China.</title>
        <authorList>
            <person name="Yu C."/>
            <person name="Diao Y."/>
            <person name="Lu Q."/>
            <person name="Zhao J."/>
            <person name="Cui S."/>
            <person name="Peng C."/>
            <person name="He B."/>
            <person name="Liu H."/>
        </authorList>
    </citation>
    <scope>NUCLEOTIDE SEQUENCE [LARGE SCALE GENOMIC DNA]</scope>
    <source>
        <strain evidence="19">Sdau11-99</strain>
    </source>
</reference>
<gene>
    <name evidence="19" type="ORF">GTA08_BOTSDO02841</name>
</gene>
<feature type="compositionally biased region" description="Basic residues" evidence="17">
    <location>
        <begin position="538"/>
        <end position="549"/>
    </location>
</feature>
<feature type="domain" description="Protein kinase" evidence="18">
    <location>
        <begin position="759"/>
        <end position="1009"/>
    </location>
</feature>
<dbReference type="EC" id="2.7.11.1" evidence="4"/>
<feature type="compositionally biased region" description="Low complexity" evidence="17">
    <location>
        <begin position="129"/>
        <end position="141"/>
    </location>
</feature>
<evidence type="ECO:0000313" key="20">
    <source>
        <dbReference type="Proteomes" id="UP000572817"/>
    </source>
</evidence>
<feature type="region of interest" description="Disordered" evidence="17">
    <location>
        <begin position="1075"/>
        <end position="1194"/>
    </location>
</feature>
<feature type="region of interest" description="Disordered" evidence="17">
    <location>
        <begin position="1"/>
        <end position="166"/>
    </location>
</feature>
<keyword evidence="8" id="KW-0808">Transferase</keyword>
<evidence type="ECO:0000256" key="16">
    <source>
        <dbReference type="PROSITE-ProRule" id="PRU10141"/>
    </source>
</evidence>
<feature type="compositionally biased region" description="Polar residues" evidence="17">
    <location>
        <begin position="1139"/>
        <end position="1150"/>
    </location>
</feature>
<organism evidence="19 20">
    <name type="scientific">Botryosphaeria dothidea</name>
    <dbReference type="NCBI Taxonomy" id="55169"/>
    <lineage>
        <taxon>Eukaryota</taxon>
        <taxon>Fungi</taxon>
        <taxon>Dikarya</taxon>
        <taxon>Ascomycota</taxon>
        <taxon>Pezizomycotina</taxon>
        <taxon>Dothideomycetes</taxon>
        <taxon>Dothideomycetes incertae sedis</taxon>
        <taxon>Botryosphaeriales</taxon>
        <taxon>Botryosphaeriaceae</taxon>
        <taxon>Botryosphaeria</taxon>
    </lineage>
</organism>
<evidence type="ECO:0000256" key="2">
    <source>
        <dbReference type="ARBA" id="ARBA00004496"/>
    </source>
</evidence>
<sequence>MSSKDSDVRRRRKDRESDLDPPRSKDKERKKPSHKKKPRSKDHLRDSADRDRPHSSRSHSHSKKMSLVPELDRRPSTASPAATRSYPSFSKAHSRESLEPRDADAKAGKAPYTPDPTDLGGHPKDGRLSPKPTSAARAAAAPPSPPLTADEPDLRRKESGNNEETGVSWGEILEFVSGRRELPPWPPFSIDADAGGLGISGFNQAAPMQKLDIDVPEEYRDHYIKQSKKTKQAVQNWLATQPEVSTSPPQEVDDETLTFAMLTHLEADKRPIFTALLRGLITIPASRTPTPLNVPRPELLVKTATALQRLYRLNKPPRDPECAIFLLNHPTLHSVLATLAAVSNGEWEILISGRFDGFLWSGAEGPVPTPAYGGSSISRGPTATPLSRTTTPFSTGGGPSRGPTPFQSGTPGFGRPASTTPSSFGAPVQMDEEVEIATLAEVEREIFLGMEALEDAFEALHCKAEAVRRALRERSAGLAMAAQARRGSMDGGVEVRLGTPASGIGGWGAGGWETETDDGLDERSELAPDDSASNISFNRRRRPERRKQRNTPAPVEEEDESDLTEDAQRRSSAFLWLRFWRAGVRGCKRKSGREDLRECGAGMEAATLANWARQAASTETPETPAPASAAHRRLVQSAPCGPLNSSCFSASTSRLRRPDCCRLLKPLLAKVHLFVYDITAPPDQGASPPLFPTHTNSAIVALNINRRPLPATLIRFGCPSRVACHPPPTAATPPPDRLRPASMAAMYSTSGSVDPETLYTKQNCIGGGSFGKVYKGVDKRTGQSVAIKIIDVENAEDEVDDIIQEISILSELHSPYVTKYYGSYLKGSDLWIIMEFCSGGSCGDLMKPGLIPEEYITIIIRELLMGLEYLHGDNKLHRDIKAANILLSANGQVKLADFGVSGQLSATMTKKNTFVGTPFWMAPEVIKQSGYDHKADIWSLGITALELAHGEPPYADIHPMKVLFLIPKNPPPQLEGNFSRSFKDFVELCLRKEPRERPSAKDLLKHPFVRKAKKTTYLTELIERHERWIARHGKGNESEPEESDTEAEPRQPVDEDLWDFGTIRPAGKNQALKAMNDAAANARSRTDRTADSRTGPPSPRKAGFASTGEENSPVSISGTVRSTSPARPAPPPRDLSPSKRISQTPLTPLSPTKVPLPPSPVKPQGPQGPRSPSREKPALSKPLPSPSPRLNNLEIEDYLGQAIVASDLPSLSPSENHSLPQTPSRQSSPSKPPLDLSQLSYNLPPIPPFNPDRSQQSSQQSIVDPTGSPQRPRTQQSPVPTLPQQPLPSFHAAAPTQPPERKPAPAVQKPTPALPTPGSNTPQAPATRKISDGSRSLGRSFKNIGNSGGTAGNNGNNGNPPEITALGGVVLPALEAALHRRSYNYNALQKQQSYTNLRAAGVGASGSSAEESQKRREAHENVRRLVGKAARIFAEIDQWDNQAPVGMGEDVQGFLEGFLEEILVRVEAEDE</sequence>